<dbReference type="Pfam" id="PF13181">
    <property type="entry name" value="TPR_8"/>
    <property type="match status" value="2"/>
</dbReference>
<dbReference type="Gene3D" id="1.25.40.10">
    <property type="entry name" value="Tetratricopeptide repeat domain"/>
    <property type="match status" value="1"/>
</dbReference>
<comment type="caution">
    <text evidence="2">The sequence shown here is derived from an EMBL/GenBank/DDBJ whole genome shotgun (WGS) entry which is preliminary data.</text>
</comment>
<reference evidence="2 3" key="1">
    <citation type="journal article" date="2016" name="Sci. Rep.">
        <title>Metabolic traits of an uncultured archaeal lineage -MSBL1- from brine pools of the Red Sea.</title>
        <authorList>
            <person name="Mwirichia R."/>
            <person name="Alam I."/>
            <person name="Rashid M."/>
            <person name="Vinu M."/>
            <person name="Ba-Alawi W."/>
            <person name="Anthony Kamau A."/>
            <person name="Kamanda Ngugi D."/>
            <person name="Goker M."/>
            <person name="Klenk H.P."/>
            <person name="Bajic V."/>
            <person name="Stingl U."/>
        </authorList>
    </citation>
    <scope>NUCLEOTIDE SEQUENCE [LARGE SCALE GENOMIC DNA]</scope>
    <source>
        <strain evidence="2">SCGC-AAA833F18</strain>
    </source>
</reference>
<feature type="repeat" description="TPR" evidence="1">
    <location>
        <begin position="255"/>
        <end position="288"/>
    </location>
</feature>
<dbReference type="SUPFAM" id="SSF48452">
    <property type="entry name" value="TPR-like"/>
    <property type="match status" value="1"/>
</dbReference>
<gene>
    <name evidence="2" type="ORF">AKJ35_01325</name>
</gene>
<protein>
    <recommendedName>
        <fullName evidence="4">Tetratricopeptide repeat protein</fullName>
    </recommendedName>
</protein>
<dbReference type="SMART" id="SM00028">
    <property type="entry name" value="TPR"/>
    <property type="match status" value="2"/>
</dbReference>
<keyword evidence="1" id="KW-0802">TPR repeat</keyword>
<evidence type="ECO:0000313" key="3">
    <source>
        <dbReference type="Proteomes" id="UP000070399"/>
    </source>
</evidence>
<dbReference type="EMBL" id="LHYO01000015">
    <property type="protein sequence ID" value="KXB09150.1"/>
    <property type="molecule type" value="Genomic_DNA"/>
</dbReference>
<sequence length="306" mass="35710">MIRIVVVNYLTRVKLTNLITISYTLSRVVIRSCLSLISPESTTEVMDFIDTEVIAPLSEEGKKVMKIASMFRGPFSPDLLIDQGISDQTLDTLLEKSLLRRVNEDYRVHAMLRDIFYAQMTSEEKMKYHKLAAEYHAKSEDPAEIVETIHHLIKAYEQSKAAKIAISNREKLLTDEYLEQVLRELDHLDEEETPKYWSGVLFLRGEIYRRMGESDRALDEFRNALEYIESVLPSGRERISYLWFGLPEGVREMKAEMQFKVAQIYEEKGDIDRAKEYYKDSLKTYEALEDEEEPKKVREALENLKS</sequence>
<dbReference type="PROSITE" id="PS50005">
    <property type="entry name" value="TPR"/>
    <property type="match status" value="2"/>
</dbReference>
<proteinExistence type="predicted"/>
<dbReference type="InterPro" id="IPR011990">
    <property type="entry name" value="TPR-like_helical_dom_sf"/>
</dbReference>
<evidence type="ECO:0000313" key="2">
    <source>
        <dbReference type="EMBL" id="KXB09150.1"/>
    </source>
</evidence>
<dbReference type="AlphaFoldDB" id="A0A133VRT7"/>
<dbReference type="Proteomes" id="UP000070399">
    <property type="component" value="Unassembled WGS sequence"/>
</dbReference>
<evidence type="ECO:0000256" key="1">
    <source>
        <dbReference type="PROSITE-ProRule" id="PRU00339"/>
    </source>
</evidence>
<name>A0A133VRT7_9EURY</name>
<evidence type="ECO:0008006" key="4">
    <source>
        <dbReference type="Google" id="ProtNLM"/>
    </source>
</evidence>
<dbReference type="InterPro" id="IPR019734">
    <property type="entry name" value="TPR_rpt"/>
</dbReference>
<feature type="repeat" description="TPR" evidence="1">
    <location>
        <begin position="198"/>
        <end position="231"/>
    </location>
</feature>
<accession>A0A133VRT7</accession>
<organism evidence="2 3">
    <name type="scientific">candidate division MSBL1 archaeon SCGC-AAA833F18</name>
    <dbReference type="NCBI Taxonomy" id="1698257"/>
    <lineage>
        <taxon>Archaea</taxon>
        <taxon>Methanobacteriati</taxon>
        <taxon>Methanobacteriota</taxon>
        <taxon>candidate division MSBL1</taxon>
    </lineage>
</organism>
<keyword evidence="3" id="KW-1185">Reference proteome</keyword>